<evidence type="ECO:0000256" key="11">
    <source>
        <dbReference type="ARBA" id="ARBA00023034"/>
    </source>
</evidence>
<accession>A0A8B9AVC5</accession>
<keyword evidence="12 13" id="KW-0472">Membrane</keyword>
<evidence type="ECO:0000256" key="13">
    <source>
        <dbReference type="SAM" id="Phobius"/>
    </source>
</evidence>
<dbReference type="InterPro" id="IPR004316">
    <property type="entry name" value="SWEET_rpt"/>
</dbReference>
<feature type="transmembrane region" description="Helical" evidence="13">
    <location>
        <begin position="67"/>
        <end position="89"/>
    </location>
</feature>
<dbReference type="CTD" id="35773"/>
<dbReference type="RefSeq" id="XP_392589.2">
    <property type="nucleotide sequence ID" value="XM_392589.6"/>
</dbReference>
<evidence type="ECO:0000256" key="2">
    <source>
        <dbReference type="ARBA" id="ARBA00004653"/>
    </source>
</evidence>
<reference evidence="16" key="2">
    <citation type="submission" date="2025-04" db="UniProtKB">
        <authorList>
            <consortium name="RefSeq"/>
        </authorList>
    </citation>
    <scope>IDENTIFICATION</scope>
    <source>
        <strain evidence="16">DH4</strain>
        <tissue evidence="16">Whole body</tissue>
    </source>
</reference>
<evidence type="ECO:0000256" key="8">
    <source>
        <dbReference type="ARBA" id="ARBA00022692"/>
    </source>
</evidence>
<keyword evidence="10 13" id="KW-1133">Transmembrane helix</keyword>
<dbReference type="PANTHER" id="PTHR10791:SF112">
    <property type="entry name" value="SUGAR TRANSPORTER SWEET1"/>
    <property type="match status" value="1"/>
</dbReference>
<dbReference type="PANTHER" id="PTHR10791">
    <property type="entry name" value="RAG1-ACTIVATING PROTEIN 1"/>
    <property type="match status" value="1"/>
</dbReference>
<evidence type="ECO:0000313" key="16">
    <source>
        <dbReference type="RefSeq" id="XP_392589.2"/>
    </source>
</evidence>
<feature type="transmembrane region" description="Helical" evidence="13">
    <location>
        <begin position="126"/>
        <end position="146"/>
    </location>
</feature>
<evidence type="ECO:0000313" key="14">
    <source>
        <dbReference type="EnsemblMetazoa" id="XP_392589"/>
    </source>
</evidence>
<gene>
    <name evidence="16" type="primary">LOC409064</name>
</gene>
<dbReference type="AlphaFoldDB" id="A0A7M7R6V9"/>
<keyword evidence="15" id="KW-1185">Reference proteome</keyword>
<feature type="transmembrane region" description="Helical" evidence="13">
    <location>
        <begin position="96"/>
        <end position="114"/>
    </location>
</feature>
<dbReference type="GeneID" id="409064"/>
<protein>
    <recommendedName>
        <fullName evidence="4">Sugar transporter SWEET1</fullName>
    </recommendedName>
</protein>
<proteinExistence type="inferred from homology"/>
<dbReference type="Gene3D" id="1.20.1280.290">
    <property type="match status" value="2"/>
</dbReference>
<accession>A0A7M7R6V9</accession>
<keyword evidence="7 16" id="KW-0762">Sugar transport</keyword>
<keyword evidence="9" id="KW-0677">Repeat</keyword>
<feature type="transmembrane region" description="Helical" evidence="13">
    <location>
        <begin position="158"/>
        <end position="177"/>
    </location>
</feature>
<dbReference type="GO" id="GO:0000139">
    <property type="term" value="C:Golgi membrane"/>
    <property type="evidence" value="ECO:0007669"/>
    <property type="project" value="UniProtKB-SubCell"/>
</dbReference>
<dbReference type="OrthoDB" id="409725at2759"/>
<evidence type="ECO:0000313" key="15">
    <source>
        <dbReference type="Proteomes" id="UP000005203"/>
    </source>
</evidence>
<evidence type="ECO:0000256" key="9">
    <source>
        <dbReference type="ARBA" id="ARBA00022737"/>
    </source>
</evidence>
<evidence type="ECO:0000256" key="4">
    <source>
        <dbReference type="ARBA" id="ARBA00021741"/>
    </source>
</evidence>
<evidence type="ECO:0000256" key="10">
    <source>
        <dbReference type="ARBA" id="ARBA00022989"/>
    </source>
</evidence>
<evidence type="ECO:0000256" key="1">
    <source>
        <dbReference type="ARBA" id="ARBA00004651"/>
    </source>
</evidence>
<dbReference type="EnsemblMetazoa" id="XM_392589">
    <property type="protein sequence ID" value="XP_392589"/>
    <property type="gene ID" value="LOC409064"/>
</dbReference>
<dbReference type="KEGG" id="ame:409064"/>
<reference evidence="14" key="1">
    <citation type="submission" date="2021-01" db="UniProtKB">
        <authorList>
            <consortium name="EnsemblMetazoa"/>
        </authorList>
    </citation>
    <scope>IDENTIFICATION</scope>
    <source>
        <strain evidence="14">DH4</strain>
    </source>
</reference>
<comment type="subcellular location">
    <subcellularLocation>
        <location evidence="1">Cell membrane</location>
        <topology evidence="1">Multi-pass membrane protein</topology>
    </subcellularLocation>
    <subcellularLocation>
        <location evidence="2">Golgi apparatus membrane</location>
        <topology evidence="2">Multi-pass membrane protein</topology>
    </subcellularLocation>
</comment>
<keyword evidence="11" id="KW-0333">Golgi apparatus</keyword>
<evidence type="ECO:0000256" key="6">
    <source>
        <dbReference type="ARBA" id="ARBA00022475"/>
    </source>
</evidence>
<keyword evidence="5" id="KW-0813">Transport</keyword>
<comment type="similarity">
    <text evidence="3">Belongs to the SWEET sugar transporter family.</text>
</comment>
<evidence type="ECO:0000256" key="12">
    <source>
        <dbReference type="ARBA" id="ARBA00023136"/>
    </source>
</evidence>
<dbReference type="GO" id="GO:0051119">
    <property type="term" value="F:sugar transmembrane transporter activity"/>
    <property type="evidence" value="ECO:0007669"/>
    <property type="project" value="InterPro"/>
</dbReference>
<dbReference type="Pfam" id="PF03083">
    <property type="entry name" value="MtN3_slv"/>
    <property type="match status" value="2"/>
</dbReference>
<dbReference type="GO" id="GO:0005886">
    <property type="term" value="C:plasma membrane"/>
    <property type="evidence" value="ECO:0007669"/>
    <property type="project" value="UniProtKB-SubCell"/>
</dbReference>
<organism evidence="14">
    <name type="scientific">Apis mellifera</name>
    <name type="common">Honeybee</name>
    <dbReference type="NCBI Taxonomy" id="7460"/>
    <lineage>
        <taxon>Eukaryota</taxon>
        <taxon>Metazoa</taxon>
        <taxon>Ecdysozoa</taxon>
        <taxon>Arthropoda</taxon>
        <taxon>Hexapoda</taxon>
        <taxon>Insecta</taxon>
        <taxon>Pterygota</taxon>
        <taxon>Neoptera</taxon>
        <taxon>Endopterygota</taxon>
        <taxon>Hymenoptera</taxon>
        <taxon>Apocrita</taxon>
        <taxon>Aculeata</taxon>
        <taxon>Apoidea</taxon>
        <taxon>Anthophila</taxon>
        <taxon>Apidae</taxon>
        <taxon>Apis</taxon>
    </lineage>
</organism>
<keyword evidence="8 13" id="KW-0812">Transmembrane</keyword>
<name>A0A7M7R6V9_APIME</name>
<evidence type="ECO:0000256" key="7">
    <source>
        <dbReference type="ARBA" id="ARBA00022597"/>
    </source>
</evidence>
<keyword evidence="6" id="KW-1003">Cell membrane</keyword>
<feature type="transmembrane region" description="Helical" evidence="13">
    <location>
        <begin position="41"/>
        <end position="61"/>
    </location>
</feature>
<dbReference type="Proteomes" id="UP000005203">
    <property type="component" value="Linkage group LG8"/>
</dbReference>
<dbReference type="InterPro" id="IPR047664">
    <property type="entry name" value="SWEET"/>
</dbReference>
<evidence type="ECO:0000256" key="3">
    <source>
        <dbReference type="ARBA" id="ARBA00007809"/>
    </source>
</evidence>
<sequence>MISTKIRDVLATTASICTILQFLAGVLVCRKIIKNGSTGNSSALAFVTCYTSCVLWMRYGMLIEDQFILLVNIFGIILQASYLYVFILYSVKKFKIIRQIIAATCFLGTVYSYSFYEQDRVLAAKYVGFLSCTLTVLFFASPLMMLAHVIKVKNTETLPFPIIMASFIVSSQWFVYGCLLNDLFIQIPNFLGCILSAFQLCFFLIYRNDRNDFNNTYLI</sequence>
<feature type="transmembrane region" description="Helical" evidence="13">
    <location>
        <begin position="6"/>
        <end position="29"/>
    </location>
</feature>
<feature type="transmembrane region" description="Helical" evidence="13">
    <location>
        <begin position="183"/>
        <end position="206"/>
    </location>
</feature>
<evidence type="ECO:0000256" key="5">
    <source>
        <dbReference type="ARBA" id="ARBA00022448"/>
    </source>
</evidence>
<dbReference type="FunFam" id="1.20.1280.290:FF:000004">
    <property type="entry name" value="Sugar transporter SWEET"/>
    <property type="match status" value="1"/>
</dbReference>